<dbReference type="RefSeq" id="WP_104228610.1">
    <property type="nucleotide sequence ID" value="NZ_PSNW01000001.1"/>
</dbReference>
<dbReference type="Pfam" id="PF12706">
    <property type="entry name" value="Lactamase_B_2"/>
    <property type="match status" value="1"/>
</dbReference>
<evidence type="ECO:0000313" key="2">
    <source>
        <dbReference type="EMBL" id="PPE75644.1"/>
    </source>
</evidence>
<dbReference type="PANTHER" id="PTHR43546">
    <property type="entry name" value="UPF0173 METAL-DEPENDENT HYDROLASE MJ1163-RELATED"/>
    <property type="match status" value="1"/>
</dbReference>
<evidence type="ECO:0000313" key="3">
    <source>
        <dbReference type="Proteomes" id="UP000238220"/>
    </source>
</evidence>
<dbReference type="Proteomes" id="UP000238220">
    <property type="component" value="Unassembled WGS sequence"/>
</dbReference>
<dbReference type="InterPro" id="IPR050114">
    <property type="entry name" value="UPF0173_UPF0282_UlaG_hydrolase"/>
</dbReference>
<protein>
    <submittedName>
        <fullName evidence="2">MBL fold metallo-hydrolase</fullName>
    </submittedName>
</protein>
<keyword evidence="2" id="KW-0378">Hydrolase</keyword>
<gene>
    <name evidence="2" type="ORF">C3942_01755</name>
</gene>
<organism evidence="2 3">
    <name type="scientific">Solimonas fluminis</name>
    <dbReference type="NCBI Taxonomy" id="2086571"/>
    <lineage>
        <taxon>Bacteria</taxon>
        <taxon>Pseudomonadati</taxon>
        <taxon>Pseudomonadota</taxon>
        <taxon>Gammaproteobacteria</taxon>
        <taxon>Nevskiales</taxon>
        <taxon>Nevskiaceae</taxon>
        <taxon>Solimonas</taxon>
    </lineage>
</organism>
<dbReference type="EMBL" id="PSNW01000001">
    <property type="protein sequence ID" value="PPE75644.1"/>
    <property type="molecule type" value="Genomic_DNA"/>
</dbReference>
<dbReference type="SUPFAM" id="SSF56281">
    <property type="entry name" value="Metallo-hydrolase/oxidoreductase"/>
    <property type="match status" value="1"/>
</dbReference>
<comment type="caution">
    <text evidence="2">The sequence shown here is derived from an EMBL/GenBank/DDBJ whole genome shotgun (WGS) entry which is preliminary data.</text>
</comment>
<sequence>MPRFSVTALGQAGFRLEAGGFVLFVDPYLSDQVEKVEGPALRRLRPAPMRPEQVTDADYVLISHVHMDHCDIETLLPLSQASPACRFVGPRIVIDYLAGKGIDSSRLIVANRDRLQIAPTIEVTPVPAAHKLIEQDSQGFLRYLGYVIEWEGKRFLHTGDTCVHECLIEKVRACGPIDVALLPVNECNFFRDRAGIVGNMSIREAFRFAEEIGARTVVPMHYDMFEPNQAYREEIEIIYTRTSPSFRLVLDPDALSI</sequence>
<name>A0A2S5TKY3_9GAMM</name>
<dbReference type="Gene3D" id="3.60.15.10">
    <property type="entry name" value="Ribonuclease Z/Hydroxyacylglutathione hydrolase-like"/>
    <property type="match status" value="1"/>
</dbReference>
<proteinExistence type="predicted"/>
<reference evidence="2 3" key="1">
    <citation type="submission" date="2018-02" db="EMBL/GenBank/DDBJ databases">
        <title>Genome sequencing of Solimonas sp. HR-BB.</title>
        <authorList>
            <person name="Lee Y."/>
            <person name="Jeon C.O."/>
        </authorList>
    </citation>
    <scope>NUCLEOTIDE SEQUENCE [LARGE SCALE GENOMIC DNA]</scope>
    <source>
        <strain evidence="2 3">HR-BB</strain>
    </source>
</reference>
<accession>A0A2S5TKY3</accession>
<dbReference type="AlphaFoldDB" id="A0A2S5TKY3"/>
<feature type="domain" description="Metallo-beta-lactamase" evidence="1">
    <location>
        <begin position="25"/>
        <end position="222"/>
    </location>
</feature>
<dbReference type="InterPro" id="IPR036866">
    <property type="entry name" value="RibonucZ/Hydroxyglut_hydro"/>
</dbReference>
<dbReference type="GO" id="GO:0016787">
    <property type="term" value="F:hydrolase activity"/>
    <property type="evidence" value="ECO:0007669"/>
    <property type="project" value="UniProtKB-KW"/>
</dbReference>
<keyword evidence="3" id="KW-1185">Reference proteome</keyword>
<dbReference type="InterPro" id="IPR001279">
    <property type="entry name" value="Metallo-B-lactamas"/>
</dbReference>
<evidence type="ECO:0000259" key="1">
    <source>
        <dbReference type="Pfam" id="PF12706"/>
    </source>
</evidence>
<dbReference type="OrthoDB" id="9803916at2"/>